<dbReference type="AlphaFoldDB" id="A0A1E3KBT4"/>
<sequence>MQTIFGGDFPTRCGDRPISARHQIKSILPLPPFFISASIYILPHRPSPLASGPSPPPPPPPSPSQSGIRHDRPFGHSLVIGVTKAMQSDQNNLMSGLGFASQTLSYSESLSQASYAPPPHGSFALAAPTIIDQPAPQQTRQNPRRHGDAPLDDPNHVVPSQSPLTPPPPSEPPVPISPVVDGVARGSLQSEVGNGTSQSNPPPSIHDTPLGDSHAVPQDLVHGAHSAAPTVEF</sequence>
<evidence type="ECO:0000313" key="3">
    <source>
        <dbReference type="Proteomes" id="UP000095149"/>
    </source>
</evidence>
<dbReference type="Proteomes" id="UP000095149">
    <property type="component" value="Unassembled WGS sequence"/>
</dbReference>
<dbReference type="EMBL" id="MEKH01000003">
    <property type="protein sequence ID" value="ODO10333.1"/>
    <property type="molecule type" value="Genomic_DNA"/>
</dbReference>
<feature type="region of interest" description="Disordered" evidence="1">
    <location>
        <begin position="46"/>
        <end position="73"/>
    </location>
</feature>
<accession>A0A1E3KBT4</accession>
<comment type="caution">
    <text evidence="2">The sequence shown here is derived from an EMBL/GenBank/DDBJ whole genome shotgun (WGS) entry which is preliminary data.</text>
</comment>
<evidence type="ECO:0000313" key="2">
    <source>
        <dbReference type="EMBL" id="ODO10333.1"/>
    </source>
</evidence>
<reference evidence="2 3" key="1">
    <citation type="submission" date="2016-06" db="EMBL/GenBank/DDBJ databases">
        <title>Evolution of pathogenesis and genome organization in the Tremellales.</title>
        <authorList>
            <person name="Cuomo C."/>
            <person name="Litvintseva A."/>
            <person name="Heitman J."/>
            <person name="Chen Y."/>
            <person name="Sun S."/>
            <person name="Springer D."/>
            <person name="Dromer F."/>
            <person name="Young S."/>
            <person name="Zeng Q."/>
            <person name="Chapman S."/>
            <person name="Gujja S."/>
            <person name="Saif S."/>
            <person name="Birren B."/>
        </authorList>
    </citation>
    <scope>NUCLEOTIDE SEQUENCE [LARGE SCALE GENOMIC DNA]</scope>
    <source>
        <strain evidence="2 3">CBS 6273</strain>
    </source>
</reference>
<feature type="compositionally biased region" description="Pro residues" evidence="1">
    <location>
        <begin position="53"/>
        <end position="63"/>
    </location>
</feature>
<feature type="compositionally biased region" description="Pro residues" evidence="1">
    <location>
        <begin position="164"/>
        <end position="176"/>
    </location>
</feature>
<name>A0A1E3KBT4_9TREE</name>
<feature type="region of interest" description="Disordered" evidence="1">
    <location>
        <begin position="135"/>
        <end position="233"/>
    </location>
</feature>
<dbReference type="OrthoDB" id="10630868at2759"/>
<evidence type="ECO:0000256" key="1">
    <source>
        <dbReference type="SAM" id="MobiDB-lite"/>
    </source>
</evidence>
<protein>
    <submittedName>
        <fullName evidence="2">Uncharacterized protein</fullName>
    </submittedName>
</protein>
<organism evidence="2 3">
    <name type="scientific">Cryptococcus amylolentus CBS 6273</name>
    <dbReference type="NCBI Taxonomy" id="1296118"/>
    <lineage>
        <taxon>Eukaryota</taxon>
        <taxon>Fungi</taxon>
        <taxon>Dikarya</taxon>
        <taxon>Basidiomycota</taxon>
        <taxon>Agaricomycotina</taxon>
        <taxon>Tremellomycetes</taxon>
        <taxon>Tremellales</taxon>
        <taxon>Cryptococcaceae</taxon>
        <taxon>Cryptococcus</taxon>
    </lineage>
</organism>
<gene>
    <name evidence="2" type="ORF">I350_02562</name>
</gene>
<feature type="compositionally biased region" description="Polar residues" evidence="1">
    <location>
        <begin position="187"/>
        <end position="199"/>
    </location>
</feature>
<proteinExistence type="predicted"/>
<feature type="compositionally biased region" description="Basic and acidic residues" evidence="1">
    <location>
        <begin position="145"/>
        <end position="155"/>
    </location>
</feature>